<gene>
    <name evidence="3" type="ORF">M3P19_02755</name>
</gene>
<dbReference type="Pfam" id="PF13360">
    <property type="entry name" value="PQQ_2"/>
    <property type="match status" value="1"/>
</dbReference>
<reference evidence="3 4" key="1">
    <citation type="submission" date="2022-05" db="EMBL/GenBank/DDBJ databases">
        <authorList>
            <person name="Park J.-S."/>
        </authorList>
    </citation>
    <scope>NUCLEOTIDE SEQUENCE [LARGE SCALE GENOMIC DNA]</scope>
    <source>
        <strain evidence="3 4">2012CJ35-5</strain>
    </source>
</reference>
<proteinExistence type="predicted"/>
<dbReference type="EMBL" id="JAMFMA010000001">
    <property type="protein sequence ID" value="MCL6272908.1"/>
    <property type="molecule type" value="Genomic_DNA"/>
</dbReference>
<keyword evidence="1" id="KW-0732">Signal</keyword>
<sequence>MKYTLIIVIVNFICITAMGQTATNWPQSSGPNGNWTLSTENKIPTEFSVTTGENILWTAELPEGGQSGIAIWEDTIFLTVMKPILEVKEGQTIKGKDVLALCIDANDGHIIWERELKGSAPSEYMYGFSDSSTPGPVTDGQFVWFYNASGNLSCFDFKGNLVWERAWYPVEELDGIHFPFNKQFEPFMTDDLVINMETYWEKDGNRTYGWNYLYGIEKKTGVAHWISEDALTHYNTPVYSTTADGRPAVLIGRGGHHQVPESPTGYSLIDLDNGKRLWKFDSDEGLALYNATWNADYAIWYTEKEGVVHILDSKTGKLQRKVSLTANADVRTYDNDINSYMVRTNVDIQKDLNINVFPAWFTNIVVDDQLFFLCFKSGNYRKDIGPEYSIARINLNSGKAEYLQVPVQVTYGNSGRSYIWNQELTTETINSRGLDVSNDKRSRRDGWHWNFNGNPIAINRKIYFTTMLGVVYCIDSQVEQFDETALVSLNDLGPMGKTWSVNTPSVANGKLYHRTLKHLICIGNDKQ</sequence>
<feature type="signal peptide" evidence="1">
    <location>
        <begin position="1"/>
        <end position="19"/>
    </location>
</feature>
<protein>
    <submittedName>
        <fullName evidence="3">PQQ-like beta-propeller repeat protein</fullName>
    </submittedName>
</protein>
<evidence type="ECO:0000313" key="4">
    <source>
        <dbReference type="Proteomes" id="UP001203607"/>
    </source>
</evidence>
<dbReference type="InterPro" id="IPR002372">
    <property type="entry name" value="PQQ_rpt_dom"/>
</dbReference>
<dbReference type="Gene3D" id="2.130.10.10">
    <property type="entry name" value="YVTN repeat-like/Quinoprotein amine dehydrogenase"/>
    <property type="match status" value="1"/>
</dbReference>
<feature type="domain" description="Pyrrolo-quinoline quinone repeat" evidence="2">
    <location>
        <begin position="51"/>
        <end position="320"/>
    </location>
</feature>
<dbReference type="RefSeq" id="WP_249656088.1">
    <property type="nucleotide sequence ID" value="NZ_JAMFMA010000001.1"/>
</dbReference>
<organism evidence="3 4">
    <name type="scientific">Flagellimonas spongiicola</name>
    <dbReference type="NCBI Taxonomy" id="2942208"/>
    <lineage>
        <taxon>Bacteria</taxon>
        <taxon>Pseudomonadati</taxon>
        <taxon>Bacteroidota</taxon>
        <taxon>Flavobacteriia</taxon>
        <taxon>Flavobacteriales</taxon>
        <taxon>Flavobacteriaceae</taxon>
        <taxon>Flagellimonas</taxon>
    </lineage>
</organism>
<dbReference type="PANTHER" id="PTHR34512">
    <property type="entry name" value="CELL SURFACE PROTEIN"/>
    <property type="match status" value="1"/>
</dbReference>
<dbReference type="Proteomes" id="UP001203607">
    <property type="component" value="Unassembled WGS sequence"/>
</dbReference>
<feature type="chain" id="PRO_5047253920" evidence="1">
    <location>
        <begin position="20"/>
        <end position="527"/>
    </location>
</feature>
<dbReference type="InterPro" id="IPR015943">
    <property type="entry name" value="WD40/YVTN_repeat-like_dom_sf"/>
</dbReference>
<dbReference type="PANTHER" id="PTHR34512:SF30">
    <property type="entry name" value="OUTER MEMBRANE PROTEIN ASSEMBLY FACTOR BAMB"/>
    <property type="match status" value="1"/>
</dbReference>
<name>A0ABT0PR57_9FLAO</name>
<comment type="caution">
    <text evidence="3">The sequence shown here is derived from an EMBL/GenBank/DDBJ whole genome shotgun (WGS) entry which is preliminary data.</text>
</comment>
<keyword evidence="4" id="KW-1185">Reference proteome</keyword>
<evidence type="ECO:0000259" key="2">
    <source>
        <dbReference type="Pfam" id="PF13360"/>
    </source>
</evidence>
<evidence type="ECO:0000313" key="3">
    <source>
        <dbReference type="EMBL" id="MCL6272908.1"/>
    </source>
</evidence>
<dbReference type="InterPro" id="IPR011047">
    <property type="entry name" value="Quinoprotein_ADH-like_sf"/>
</dbReference>
<accession>A0ABT0PR57</accession>
<evidence type="ECO:0000256" key="1">
    <source>
        <dbReference type="SAM" id="SignalP"/>
    </source>
</evidence>
<dbReference type="SUPFAM" id="SSF50998">
    <property type="entry name" value="Quinoprotein alcohol dehydrogenase-like"/>
    <property type="match status" value="1"/>
</dbReference>